<evidence type="ECO:0000259" key="6">
    <source>
        <dbReference type="Pfam" id="PF13458"/>
    </source>
</evidence>
<dbReference type="PANTHER" id="PTHR47151:SF2">
    <property type="entry name" value="AMINO ACID BINDING PROTEIN"/>
    <property type="match status" value="1"/>
</dbReference>
<evidence type="ECO:0000256" key="3">
    <source>
        <dbReference type="ARBA" id="ARBA00022729"/>
    </source>
</evidence>
<keyword evidence="3 5" id="KW-0732">Signal</keyword>
<dbReference type="SUPFAM" id="SSF53822">
    <property type="entry name" value="Periplasmic binding protein-like I"/>
    <property type="match status" value="1"/>
</dbReference>
<dbReference type="Pfam" id="PF13458">
    <property type="entry name" value="Peripla_BP_6"/>
    <property type="match status" value="1"/>
</dbReference>
<feature type="chain" id="PRO_5042278715" evidence="5">
    <location>
        <begin position="29"/>
        <end position="380"/>
    </location>
</feature>
<evidence type="ECO:0000256" key="1">
    <source>
        <dbReference type="ARBA" id="ARBA00010062"/>
    </source>
</evidence>
<proteinExistence type="inferred from homology"/>
<reference evidence="7 8" key="1">
    <citation type="submission" date="2023-07" db="EMBL/GenBank/DDBJ databases">
        <title>Sequencing the genomes of 1000 actinobacteria strains.</title>
        <authorList>
            <person name="Klenk H.-P."/>
        </authorList>
    </citation>
    <scope>NUCLEOTIDE SEQUENCE [LARGE SCALE GENOMIC DNA]</scope>
    <source>
        <strain evidence="7 8">DSM 44709</strain>
    </source>
</reference>
<dbReference type="EMBL" id="JAUSUZ010000001">
    <property type="protein sequence ID" value="MDQ0369940.1"/>
    <property type="molecule type" value="Genomic_DNA"/>
</dbReference>
<dbReference type="InterPro" id="IPR028081">
    <property type="entry name" value="Leu-bd"/>
</dbReference>
<feature type="signal peptide" evidence="5">
    <location>
        <begin position="1"/>
        <end position="28"/>
    </location>
</feature>
<evidence type="ECO:0000313" key="7">
    <source>
        <dbReference type="EMBL" id="MDQ0369940.1"/>
    </source>
</evidence>
<accession>A0AAE3W7N1</accession>
<dbReference type="PRINTS" id="PR00337">
    <property type="entry name" value="LEUILEVALBP"/>
</dbReference>
<evidence type="ECO:0000256" key="2">
    <source>
        <dbReference type="ARBA" id="ARBA00022448"/>
    </source>
</evidence>
<dbReference type="InterPro" id="IPR028082">
    <property type="entry name" value="Peripla_BP_I"/>
</dbReference>
<evidence type="ECO:0000313" key="8">
    <source>
        <dbReference type="Proteomes" id="UP001240236"/>
    </source>
</evidence>
<dbReference type="Proteomes" id="UP001240236">
    <property type="component" value="Unassembled WGS sequence"/>
</dbReference>
<keyword evidence="4" id="KW-0029">Amino-acid transport</keyword>
<comment type="similarity">
    <text evidence="1">Belongs to the leucine-binding protein family.</text>
</comment>
<dbReference type="AlphaFoldDB" id="A0AAE3W7N1"/>
<dbReference type="PANTHER" id="PTHR47151">
    <property type="entry name" value="LEU/ILE/VAL-BINDING ABC TRANSPORTER SUBUNIT"/>
    <property type="match status" value="1"/>
</dbReference>
<evidence type="ECO:0000256" key="5">
    <source>
        <dbReference type="SAM" id="SignalP"/>
    </source>
</evidence>
<dbReference type="CDD" id="cd06342">
    <property type="entry name" value="PBP1_ABC_LIVBP-like"/>
    <property type="match status" value="1"/>
</dbReference>
<dbReference type="PROSITE" id="PS51257">
    <property type="entry name" value="PROKAR_LIPOPROTEIN"/>
    <property type="match status" value="1"/>
</dbReference>
<sequence length="380" mass="38695">MNRLSKIAAAALAVTVGLSGCVSTNAAAGGDATCGFKIGYFGALTGDNANIGLAPRDGAKLAVDQYNAKHADCTAELVNFDSQGDPKQAPGLAQQIVQDPKVLGVVGPGFSGESEAANPILNQGGVTIITPSATRPSLASQGWQVFHRAVGNDATQGPAAGKYLQGVLKTQKTFVIDDTGAYGKGLADEVRTVLGAAVVKSATIQPKQTDFSAVVTEIKSTGADAVFFGGYYAEAGPLLRQMRTAGIKATFVAGDGVKDQGLIEGAGVEAAQGAVLTCPCTPAEKAKGTFPADFKAAFGRDAGTYSAEGYDAANILLAGLESGATTRKALLDFVKGYSGEGVAGRYKFDATGENDISAVSVWAYKVEGEAIVADQQIPLG</sequence>
<name>A0AAE3W7N1_9ACTN</name>
<keyword evidence="2" id="KW-0813">Transport</keyword>
<comment type="caution">
    <text evidence="7">The sequence shown here is derived from an EMBL/GenBank/DDBJ whole genome shotgun (WGS) entry which is preliminary data.</text>
</comment>
<dbReference type="GO" id="GO:0006865">
    <property type="term" value="P:amino acid transport"/>
    <property type="evidence" value="ECO:0007669"/>
    <property type="project" value="UniProtKB-KW"/>
</dbReference>
<evidence type="ECO:0000256" key="4">
    <source>
        <dbReference type="ARBA" id="ARBA00022970"/>
    </source>
</evidence>
<dbReference type="Gene3D" id="3.40.50.2300">
    <property type="match status" value="2"/>
</dbReference>
<dbReference type="RefSeq" id="WP_307245543.1">
    <property type="nucleotide sequence ID" value="NZ_JAUSUZ010000001.1"/>
</dbReference>
<dbReference type="InterPro" id="IPR000709">
    <property type="entry name" value="Leu_Ile_Val-bd"/>
</dbReference>
<gene>
    <name evidence="7" type="ORF">J2S42_006609</name>
</gene>
<keyword evidence="8" id="KW-1185">Reference proteome</keyword>
<organism evidence="7 8">
    <name type="scientific">Catenuloplanes indicus</name>
    <dbReference type="NCBI Taxonomy" id="137267"/>
    <lineage>
        <taxon>Bacteria</taxon>
        <taxon>Bacillati</taxon>
        <taxon>Actinomycetota</taxon>
        <taxon>Actinomycetes</taxon>
        <taxon>Micromonosporales</taxon>
        <taxon>Micromonosporaceae</taxon>
        <taxon>Catenuloplanes</taxon>
    </lineage>
</organism>
<feature type="domain" description="Leucine-binding protein" evidence="6">
    <location>
        <begin position="37"/>
        <end position="352"/>
    </location>
</feature>
<protein>
    <submittedName>
        <fullName evidence="7">Branched-chain amino acid transport system substrate-binding protein</fullName>
    </submittedName>
</protein>